<reference evidence="8 9" key="1">
    <citation type="journal article" date="2023" name="Int. J. Syst. Evol. Microbiol.">
        <title>Arthrobacter mangrovi sp. nov., an actinobacterium isolated from the rhizosphere of a mangrove.</title>
        <authorList>
            <person name="Hamada M."/>
            <person name="Saitou S."/>
            <person name="Enomoto N."/>
            <person name="Nanri K."/>
            <person name="Hidaka K."/>
            <person name="Miura T."/>
            <person name="Tamura T."/>
        </authorList>
    </citation>
    <scope>NUCLEOTIDE SEQUENCE [LARGE SCALE GENOMIC DNA]</scope>
    <source>
        <strain evidence="8 9">NBRC 112813</strain>
    </source>
</reference>
<evidence type="ECO:0000313" key="9">
    <source>
        <dbReference type="Proteomes" id="UP001209654"/>
    </source>
</evidence>
<keyword evidence="5" id="KW-0067">ATP-binding</keyword>
<feature type="region of interest" description="Disordered" evidence="6">
    <location>
        <begin position="301"/>
        <end position="327"/>
    </location>
</feature>
<evidence type="ECO:0000256" key="6">
    <source>
        <dbReference type="SAM" id="MobiDB-lite"/>
    </source>
</evidence>
<gene>
    <name evidence="8" type="ORF">AHIS1636_28560</name>
</gene>
<name>A0ABQ5MWU9_9MICC</name>
<dbReference type="Proteomes" id="UP001209654">
    <property type="component" value="Unassembled WGS sequence"/>
</dbReference>
<evidence type="ECO:0000259" key="7">
    <source>
        <dbReference type="PROSITE" id="PS50011"/>
    </source>
</evidence>
<feature type="compositionally biased region" description="Polar residues" evidence="6">
    <location>
        <begin position="303"/>
        <end position="313"/>
    </location>
</feature>
<dbReference type="InterPro" id="IPR000719">
    <property type="entry name" value="Prot_kinase_dom"/>
</dbReference>
<proteinExistence type="predicted"/>
<dbReference type="SMART" id="SM00220">
    <property type="entry name" value="S_TKc"/>
    <property type="match status" value="1"/>
</dbReference>
<dbReference type="InterPro" id="IPR008271">
    <property type="entry name" value="Ser/Thr_kinase_AS"/>
</dbReference>
<dbReference type="Pfam" id="PF00069">
    <property type="entry name" value="Pkinase"/>
    <property type="match status" value="1"/>
</dbReference>
<evidence type="ECO:0000256" key="4">
    <source>
        <dbReference type="ARBA" id="ARBA00022777"/>
    </source>
</evidence>
<keyword evidence="3" id="KW-0547">Nucleotide-binding</keyword>
<evidence type="ECO:0000256" key="3">
    <source>
        <dbReference type="ARBA" id="ARBA00022741"/>
    </source>
</evidence>
<comment type="caution">
    <text evidence="8">The sequence shown here is derived from an EMBL/GenBank/DDBJ whole genome shotgun (WGS) entry which is preliminary data.</text>
</comment>
<dbReference type="Gene3D" id="3.30.200.20">
    <property type="entry name" value="Phosphorylase Kinase, domain 1"/>
    <property type="match status" value="1"/>
</dbReference>
<dbReference type="PROSITE" id="PS50011">
    <property type="entry name" value="PROTEIN_KINASE_DOM"/>
    <property type="match status" value="1"/>
</dbReference>
<dbReference type="PANTHER" id="PTHR43671:SF13">
    <property type="entry name" value="SERINE_THREONINE-PROTEIN KINASE NEK2"/>
    <property type="match status" value="1"/>
</dbReference>
<dbReference type="InterPro" id="IPR011009">
    <property type="entry name" value="Kinase-like_dom_sf"/>
</dbReference>
<evidence type="ECO:0000313" key="8">
    <source>
        <dbReference type="EMBL" id="GLB68414.1"/>
    </source>
</evidence>
<dbReference type="EMBL" id="BRVS01000018">
    <property type="protein sequence ID" value="GLB68414.1"/>
    <property type="molecule type" value="Genomic_DNA"/>
</dbReference>
<dbReference type="RefSeq" id="WP_264796511.1">
    <property type="nucleotide sequence ID" value="NZ_BRVS01000018.1"/>
</dbReference>
<evidence type="ECO:0000256" key="2">
    <source>
        <dbReference type="ARBA" id="ARBA00022679"/>
    </source>
</evidence>
<dbReference type="Gene3D" id="1.10.510.10">
    <property type="entry name" value="Transferase(Phosphotransferase) domain 1"/>
    <property type="match status" value="1"/>
</dbReference>
<evidence type="ECO:0000256" key="1">
    <source>
        <dbReference type="ARBA" id="ARBA00012513"/>
    </source>
</evidence>
<feature type="domain" description="Protein kinase" evidence="7">
    <location>
        <begin position="9"/>
        <end position="272"/>
    </location>
</feature>
<sequence>MDILLGGRYRTGELIGTGGAATVFRALDETLHRDVAVKMFTPTTPDDDAYRRQHTETLLLATLSHPVLVTLLDAGLYEDSSGTMSNYLVMELIEGQDLRKMLAGGPLAPAAVANIGADLADALNYIHENGVVHRDIKPANILMANTGSLDTRLHPKLSDFGIARVVDASVATVHGATIGTANYLSPEQALSQPVTPASDIYSLGLVLLECITGEKAFPGPIVESAVARLLKDPPIPETLGSDWQELLGRMTAREPDNRPTAHEVALQLRSWTETVVLPPNAGTRESIPPFPVEAQPHRISAASADTGNVTTGNVVIPTPPNRAPSVG</sequence>
<keyword evidence="4 8" id="KW-0418">Kinase</keyword>
<protein>
    <recommendedName>
        <fullName evidence="1">non-specific serine/threonine protein kinase</fullName>
        <ecNumber evidence="1">2.7.11.1</ecNumber>
    </recommendedName>
</protein>
<dbReference type="InterPro" id="IPR050660">
    <property type="entry name" value="NEK_Ser/Thr_kinase"/>
</dbReference>
<feature type="compositionally biased region" description="Pro residues" evidence="6">
    <location>
        <begin position="317"/>
        <end position="327"/>
    </location>
</feature>
<dbReference type="CDD" id="cd14014">
    <property type="entry name" value="STKc_PknB_like"/>
    <property type="match status" value="1"/>
</dbReference>
<organism evidence="8 9">
    <name type="scientific">Arthrobacter mangrovi</name>
    <dbReference type="NCBI Taxonomy" id="2966350"/>
    <lineage>
        <taxon>Bacteria</taxon>
        <taxon>Bacillati</taxon>
        <taxon>Actinomycetota</taxon>
        <taxon>Actinomycetes</taxon>
        <taxon>Micrococcales</taxon>
        <taxon>Micrococcaceae</taxon>
        <taxon>Arthrobacter</taxon>
    </lineage>
</organism>
<keyword evidence="9" id="KW-1185">Reference proteome</keyword>
<dbReference type="PANTHER" id="PTHR43671">
    <property type="entry name" value="SERINE/THREONINE-PROTEIN KINASE NEK"/>
    <property type="match status" value="1"/>
</dbReference>
<keyword evidence="8" id="KW-0723">Serine/threonine-protein kinase</keyword>
<keyword evidence="2" id="KW-0808">Transferase</keyword>
<dbReference type="EC" id="2.7.11.1" evidence="1"/>
<evidence type="ECO:0000256" key="5">
    <source>
        <dbReference type="ARBA" id="ARBA00022840"/>
    </source>
</evidence>
<dbReference type="SUPFAM" id="SSF56112">
    <property type="entry name" value="Protein kinase-like (PK-like)"/>
    <property type="match status" value="1"/>
</dbReference>
<accession>A0ABQ5MWU9</accession>
<dbReference type="GO" id="GO:0004674">
    <property type="term" value="F:protein serine/threonine kinase activity"/>
    <property type="evidence" value="ECO:0007669"/>
    <property type="project" value="UniProtKB-KW"/>
</dbReference>
<dbReference type="PROSITE" id="PS00108">
    <property type="entry name" value="PROTEIN_KINASE_ST"/>
    <property type="match status" value="1"/>
</dbReference>